<gene>
    <name evidence="2" type="ORF">TCDM_01731</name>
</gene>
<protein>
    <submittedName>
        <fullName evidence="2">Uncharacterized protein</fullName>
    </submittedName>
</protein>
<keyword evidence="1" id="KW-0812">Transmembrane</keyword>
<keyword evidence="1" id="KW-1133">Transmembrane helix</keyword>
<comment type="caution">
    <text evidence="2">The sequence shown here is derived from an EMBL/GenBank/DDBJ whole genome shotgun (WGS) entry which is preliminary data.</text>
</comment>
<organism evidence="2 3">
    <name type="scientific">Trypanosoma cruzi Dm28c</name>
    <dbReference type="NCBI Taxonomy" id="1416333"/>
    <lineage>
        <taxon>Eukaryota</taxon>
        <taxon>Discoba</taxon>
        <taxon>Euglenozoa</taxon>
        <taxon>Kinetoplastea</taxon>
        <taxon>Metakinetoplastina</taxon>
        <taxon>Trypanosomatida</taxon>
        <taxon>Trypanosomatidae</taxon>
        <taxon>Trypanosoma</taxon>
        <taxon>Schizotrypanum</taxon>
    </lineage>
</organism>
<proteinExistence type="predicted"/>
<dbReference type="EMBL" id="AYLP01000011">
    <property type="protein sequence ID" value="ESS69476.1"/>
    <property type="molecule type" value="Genomic_DNA"/>
</dbReference>
<dbReference type="VEuPathDB" id="TriTrypDB:TCDM_01731"/>
<name>V5DPW9_TRYCR</name>
<feature type="transmembrane region" description="Helical" evidence="1">
    <location>
        <begin position="39"/>
        <end position="64"/>
    </location>
</feature>
<keyword evidence="1" id="KW-0472">Membrane</keyword>
<dbReference type="Proteomes" id="UP000017861">
    <property type="component" value="Unassembled WGS sequence"/>
</dbReference>
<evidence type="ECO:0000256" key="1">
    <source>
        <dbReference type="SAM" id="Phobius"/>
    </source>
</evidence>
<accession>V5DPW9</accession>
<sequence>MYIYIYIARAINTWVYVCLYVCAYMYMYIQEIGTRRCSFVCLFAFKSSFFRICFVCLFVCLSFLPFLALSWPNVLFFFVCVCTSLRIAL</sequence>
<evidence type="ECO:0000313" key="2">
    <source>
        <dbReference type="EMBL" id="ESS69476.1"/>
    </source>
</evidence>
<reference evidence="2 3" key="1">
    <citation type="journal article" date="2014" name="Genome Announc.">
        <title>Trypanosoma cruzi Clone Dm28c Draft Genome Sequence.</title>
        <authorList>
            <person name="Grisard E.C."/>
            <person name="Teixeira S.M."/>
            <person name="de Almeida L.G."/>
            <person name="Stoco P.H."/>
            <person name="Gerber A.L."/>
            <person name="Talavera-Lopez C."/>
            <person name="Lima O.C."/>
            <person name="Andersson B."/>
            <person name="de Vasconcelos A.T."/>
        </authorList>
    </citation>
    <scope>NUCLEOTIDE SEQUENCE [LARGE SCALE GENOMIC DNA]</scope>
    <source>
        <strain evidence="2 3">Dm28c</strain>
    </source>
</reference>
<evidence type="ECO:0000313" key="3">
    <source>
        <dbReference type="Proteomes" id="UP000017861"/>
    </source>
</evidence>
<feature type="transmembrane region" description="Helical" evidence="1">
    <location>
        <begin position="6"/>
        <end position="27"/>
    </location>
</feature>
<dbReference type="AlphaFoldDB" id="V5DPW9"/>